<sequence>MDSCIWNVTVSKWQEGLGSCMACVRTSKPSPFPCISILNYVKNCLSDR</sequence>
<protein>
    <submittedName>
        <fullName evidence="1">Uncharacterized protein</fullName>
    </submittedName>
</protein>
<proteinExistence type="predicted"/>
<reference evidence="1" key="1">
    <citation type="submission" date="2014-09" db="EMBL/GenBank/DDBJ databases">
        <authorList>
            <person name="Magalhaes I.L.F."/>
            <person name="Oliveira U."/>
            <person name="Santos F.R."/>
            <person name="Vidigal T.H.D.A."/>
            <person name="Brescovit A.D."/>
            <person name="Santos A.J."/>
        </authorList>
    </citation>
    <scope>NUCLEOTIDE SEQUENCE</scope>
    <source>
        <tissue evidence="1">Shoot tissue taken approximately 20 cm above the soil surface</tissue>
    </source>
</reference>
<reference evidence="1" key="2">
    <citation type="journal article" date="2015" name="Data Brief">
        <title>Shoot transcriptome of the giant reed, Arundo donax.</title>
        <authorList>
            <person name="Barrero R.A."/>
            <person name="Guerrero F.D."/>
            <person name="Moolhuijzen P."/>
            <person name="Goolsby J.A."/>
            <person name="Tidwell J."/>
            <person name="Bellgard S.E."/>
            <person name="Bellgard M.I."/>
        </authorList>
    </citation>
    <scope>NUCLEOTIDE SEQUENCE</scope>
    <source>
        <tissue evidence="1">Shoot tissue taken approximately 20 cm above the soil surface</tissue>
    </source>
</reference>
<organism evidence="1">
    <name type="scientific">Arundo donax</name>
    <name type="common">Giant reed</name>
    <name type="synonym">Donax arundinaceus</name>
    <dbReference type="NCBI Taxonomy" id="35708"/>
    <lineage>
        <taxon>Eukaryota</taxon>
        <taxon>Viridiplantae</taxon>
        <taxon>Streptophyta</taxon>
        <taxon>Embryophyta</taxon>
        <taxon>Tracheophyta</taxon>
        <taxon>Spermatophyta</taxon>
        <taxon>Magnoliopsida</taxon>
        <taxon>Liliopsida</taxon>
        <taxon>Poales</taxon>
        <taxon>Poaceae</taxon>
        <taxon>PACMAD clade</taxon>
        <taxon>Arundinoideae</taxon>
        <taxon>Arundineae</taxon>
        <taxon>Arundo</taxon>
    </lineage>
</organism>
<dbReference type="EMBL" id="GBRH01247854">
    <property type="protein sequence ID" value="JAD50041.1"/>
    <property type="molecule type" value="Transcribed_RNA"/>
</dbReference>
<accession>A0A0A9AFX2</accession>
<dbReference type="AlphaFoldDB" id="A0A0A9AFX2"/>
<evidence type="ECO:0000313" key="1">
    <source>
        <dbReference type="EMBL" id="JAD50041.1"/>
    </source>
</evidence>
<name>A0A0A9AFX2_ARUDO</name>